<gene>
    <name evidence="2" type="ORF">MNBD_GAMMA17-1626</name>
</gene>
<organism evidence="2">
    <name type="scientific">hydrothermal vent metagenome</name>
    <dbReference type="NCBI Taxonomy" id="652676"/>
    <lineage>
        <taxon>unclassified sequences</taxon>
        <taxon>metagenomes</taxon>
        <taxon>ecological metagenomes</taxon>
    </lineage>
</organism>
<dbReference type="SUPFAM" id="SSF52141">
    <property type="entry name" value="Uracil-DNA glycosylase-like"/>
    <property type="match status" value="1"/>
</dbReference>
<keyword evidence="2" id="KW-0326">Glycosidase</keyword>
<dbReference type="Gene3D" id="3.40.470.10">
    <property type="entry name" value="Uracil-DNA glycosylase-like domain"/>
    <property type="match status" value="1"/>
</dbReference>
<dbReference type="EC" id="3.2.2.27" evidence="2"/>
<dbReference type="InterPro" id="IPR026353">
    <property type="entry name" value="Hypoxan-DNA_Glyclase"/>
</dbReference>
<keyword evidence="2" id="KW-0378">Hydrolase</keyword>
<evidence type="ECO:0000259" key="1">
    <source>
        <dbReference type="SMART" id="SM00986"/>
    </source>
</evidence>
<reference evidence="2" key="1">
    <citation type="submission" date="2018-06" db="EMBL/GenBank/DDBJ databases">
        <authorList>
            <person name="Zhirakovskaya E."/>
        </authorList>
    </citation>
    <scope>NUCLEOTIDE SEQUENCE</scope>
</reference>
<evidence type="ECO:0000313" key="2">
    <source>
        <dbReference type="EMBL" id="VAW90090.1"/>
    </source>
</evidence>
<dbReference type="EMBL" id="UOFQ01000173">
    <property type="protein sequence ID" value="VAW90090.1"/>
    <property type="molecule type" value="Genomic_DNA"/>
</dbReference>
<dbReference type="InterPro" id="IPR005122">
    <property type="entry name" value="Uracil-DNA_glycosylase-like"/>
</dbReference>
<proteinExistence type="predicted"/>
<protein>
    <submittedName>
        <fullName evidence="2">G:T/U mismatch-specific uracil/thymine DNA-glycosylase</fullName>
        <ecNumber evidence="2">3.2.2.27</ecNumber>
    </submittedName>
</protein>
<accession>A0A3B0ZLQ9</accession>
<dbReference type="NCBIfam" id="TIGR04274">
    <property type="entry name" value="hypoxanDNAglyco"/>
    <property type="match status" value="1"/>
</dbReference>
<dbReference type="SMART" id="SM00986">
    <property type="entry name" value="UDG"/>
    <property type="match status" value="1"/>
</dbReference>
<dbReference type="AlphaFoldDB" id="A0A3B0ZLQ9"/>
<dbReference type="SMART" id="SM00987">
    <property type="entry name" value="UreE_C"/>
    <property type="match status" value="1"/>
</dbReference>
<name>A0A3B0ZLQ9_9ZZZZ</name>
<sequence>MITGFQPIVAADARVLILGSMPGQASLDVSQYYAHPRNAFWPIICRLLNAKPAITYEQRLTLLKANRIALWDVMRRCEREGSLDSAIEQSTVIANDFVAFLADNPSIRYLFFNGAQAEASFKRHVSPLLSTHGIELEMARLPSTSPAHAAMSFEQKLTQWQRMRDVMTP</sequence>
<dbReference type="Pfam" id="PF03167">
    <property type="entry name" value="UDG"/>
    <property type="match status" value="1"/>
</dbReference>
<dbReference type="GO" id="GO:0004844">
    <property type="term" value="F:uracil DNA N-glycosylase activity"/>
    <property type="evidence" value="ECO:0007669"/>
    <property type="project" value="UniProtKB-EC"/>
</dbReference>
<dbReference type="CDD" id="cd10032">
    <property type="entry name" value="UDG-F6_HDG"/>
    <property type="match status" value="1"/>
</dbReference>
<feature type="domain" description="Uracil-DNA glycosylase-like" evidence="1">
    <location>
        <begin position="6"/>
        <end position="164"/>
    </location>
</feature>
<dbReference type="InterPro" id="IPR036895">
    <property type="entry name" value="Uracil-DNA_glycosylase-like_sf"/>
</dbReference>